<keyword evidence="2" id="KW-1185">Reference proteome</keyword>
<evidence type="ECO:0000313" key="2">
    <source>
        <dbReference type="Proteomes" id="UP001381693"/>
    </source>
</evidence>
<name>A0AAN8WJ85_HALRR</name>
<dbReference type="AlphaFoldDB" id="A0AAN8WJ85"/>
<reference evidence="1 2" key="1">
    <citation type="submission" date="2023-11" db="EMBL/GenBank/DDBJ databases">
        <title>Halocaridina rubra genome assembly.</title>
        <authorList>
            <person name="Smith C."/>
        </authorList>
    </citation>
    <scope>NUCLEOTIDE SEQUENCE [LARGE SCALE GENOMIC DNA]</scope>
    <source>
        <strain evidence="1">EP-1</strain>
        <tissue evidence="1">Whole</tissue>
    </source>
</reference>
<sequence>MLANSPIGQFISDGGAEAVMEGLPDIIVPLLNEVSFATSEEEDTDRYANYCVSGDLCRANRLLSDRYGGMGRVLGALLSNVVAKAFVGSNPGHLHHALEASKWGRRGTECHVIAPCRRKGNSTSEQY</sequence>
<accession>A0AAN8WJ85</accession>
<dbReference type="Proteomes" id="UP001381693">
    <property type="component" value="Unassembled WGS sequence"/>
</dbReference>
<comment type="caution">
    <text evidence="1">The sequence shown here is derived from an EMBL/GenBank/DDBJ whole genome shotgun (WGS) entry which is preliminary data.</text>
</comment>
<gene>
    <name evidence="1" type="ORF">SK128_019125</name>
</gene>
<protein>
    <submittedName>
        <fullName evidence="1">Uncharacterized protein</fullName>
    </submittedName>
</protein>
<organism evidence="1 2">
    <name type="scientific">Halocaridina rubra</name>
    <name type="common">Hawaiian red shrimp</name>
    <dbReference type="NCBI Taxonomy" id="373956"/>
    <lineage>
        <taxon>Eukaryota</taxon>
        <taxon>Metazoa</taxon>
        <taxon>Ecdysozoa</taxon>
        <taxon>Arthropoda</taxon>
        <taxon>Crustacea</taxon>
        <taxon>Multicrustacea</taxon>
        <taxon>Malacostraca</taxon>
        <taxon>Eumalacostraca</taxon>
        <taxon>Eucarida</taxon>
        <taxon>Decapoda</taxon>
        <taxon>Pleocyemata</taxon>
        <taxon>Caridea</taxon>
        <taxon>Atyoidea</taxon>
        <taxon>Atyidae</taxon>
        <taxon>Halocaridina</taxon>
    </lineage>
</organism>
<proteinExistence type="predicted"/>
<evidence type="ECO:0000313" key="1">
    <source>
        <dbReference type="EMBL" id="KAK7067215.1"/>
    </source>
</evidence>
<dbReference type="EMBL" id="JAXCGZ010018899">
    <property type="protein sequence ID" value="KAK7067215.1"/>
    <property type="molecule type" value="Genomic_DNA"/>
</dbReference>